<evidence type="ECO:0000256" key="2">
    <source>
        <dbReference type="ARBA" id="ARBA00006840"/>
    </source>
</evidence>
<proteinExistence type="inferred from homology"/>
<gene>
    <name evidence="7" type="ORF">L9F63_023057</name>
</gene>
<comment type="subcellular location">
    <subcellularLocation>
        <location evidence="1 6">Membrane</location>
        <topology evidence="1 6">Multi-pass membrane protein</topology>
    </subcellularLocation>
</comment>
<keyword evidence="3 6" id="KW-0812">Transmembrane</keyword>
<evidence type="ECO:0000256" key="1">
    <source>
        <dbReference type="ARBA" id="ARBA00004141"/>
    </source>
</evidence>
<comment type="caution">
    <text evidence="6">Lacks conserved residue(s) required for the propagation of feature annotation.</text>
</comment>
<dbReference type="InterPro" id="IPR008952">
    <property type="entry name" value="Tetraspanin_EC2_sf"/>
</dbReference>
<organism evidence="7 8">
    <name type="scientific">Diploptera punctata</name>
    <name type="common">Pacific beetle cockroach</name>
    <dbReference type="NCBI Taxonomy" id="6984"/>
    <lineage>
        <taxon>Eukaryota</taxon>
        <taxon>Metazoa</taxon>
        <taxon>Ecdysozoa</taxon>
        <taxon>Arthropoda</taxon>
        <taxon>Hexapoda</taxon>
        <taxon>Insecta</taxon>
        <taxon>Pterygota</taxon>
        <taxon>Neoptera</taxon>
        <taxon>Polyneoptera</taxon>
        <taxon>Dictyoptera</taxon>
        <taxon>Blattodea</taxon>
        <taxon>Blaberoidea</taxon>
        <taxon>Blaberidae</taxon>
        <taxon>Diplopterinae</taxon>
        <taxon>Diploptera</taxon>
    </lineage>
</organism>
<evidence type="ECO:0000256" key="4">
    <source>
        <dbReference type="ARBA" id="ARBA00022989"/>
    </source>
</evidence>
<evidence type="ECO:0000313" key="8">
    <source>
        <dbReference type="Proteomes" id="UP001233999"/>
    </source>
</evidence>
<dbReference type="InterPro" id="IPR018499">
    <property type="entry name" value="Tetraspanin/Peripherin"/>
</dbReference>
<dbReference type="PANTHER" id="PTHR19282">
    <property type="entry name" value="TETRASPANIN"/>
    <property type="match status" value="1"/>
</dbReference>
<feature type="transmembrane region" description="Helical" evidence="6">
    <location>
        <begin position="199"/>
        <end position="225"/>
    </location>
</feature>
<keyword evidence="5 6" id="KW-0472">Membrane</keyword>
<evidence type="ECO:0000313" key="7">
    <source>
        <dbReference type="EMBL" id="KAJ9582598.1"/>
    </source>
</evidence>
<keyword evidence="8" id="KW-1185">Reference proteome</keyword>
<comment type="caution">
    <text evidence="7">The sequence shown here is derived from an EMBL/GenBank/DDBJ whole genome shotgun (WGS) entry which is preliminary data.</text>
</comment>
<dbReference type="InterPro" id="IPR018503">
    <property type="entry name" value="Tetraspanin_CS"/>
</dbReference>
<dbReference type="InterPro" id="IPR000301">
    <property type="entry name" value="Tetraspanin_animals"/>
</dbReference>
<accession>A0AAD8E9Z3</accession>
<sequence length="233" mass="25724">MLTDPTFYVRVAQDESSYQTGLYLFLAVGALMFFVAFLGCCGAFKESPCMLLTFFCFLLIIVVAEIAAMAWAYNNSARLEEYVRETVKSTVQEEYGVVDSRTRTFDKIQEGLMCCGANGPRDWASSKYNKADRNMFDLAVTSTLQVYKVPESCCHPEVTKDVCKSARSVSGIAAAVSNIIHSEGCIDKLIDTLKSHMNIVIGVGIFIGVVECLGLIFSLVLCCGIRNNDRYKA</sequence>
<dbReference type="PANTHER" id="PTHR19282:SF551">
    <property type="entry name" value="RE08073P-RELATED"/>
    <property type="match status" value="1"/>
</dbReference>
<comment type="similarity">
    <text evidence="2 6">Belongs to the tetraspanin (TM4SF) family.</text>
</comment>
<reference evidence="7" key="1">
    <citation type="journal article" date="2023" name="IScience">
        <title>Live-bearing cockroach genome reveals convergent evolutionary mechanisms linked to viviparity in insects and beyond.</title>
        <authorList>
            <person name="Fouks B."/>
            <person name="Harrison M.C."/>
            <person name="Mikhailova A.A."/>
            <person name="Marchal E."/>
            <person name="English S."/>
            <person name="Carruthers M."/>
            <person name="Jennings E.C."/>
            <person name="Chiamaka E.L."/>
            <person name="Frigard R.A."/>
            <person name="Pippel M."/>
            <person name="Attardo G.M."/>
            <person name="Benoit J.B."/>
            <person name="Bornberg-Bauer E."/>
            <person name="Tobe S.S."/>
        </authorList>
    </citation>
    <scope>NUCLEOTIDE SEQUENCE</scope>
    <source>
        <strain evidence="7">Stay&amp;Tobe</strain>
    </source>
</reference>
<dbReference type="PRINTS" id="PR00259">
    <property type="entry name" value="TMFOUR"/>
</dbReference>
<feature type="transmembrane region" description="Helical" evidence="6">
    <location>
        <begin position="20"/>
        <end position="44"/>
    </location>
</feature>
<dbReference type="Pfam" id="PF00335">
    <property type="entry name" value="Tetraspanin"/>
    <property type="match status" value="1"/>
</dbReference>
<feature type="transmembrane region" description="Helical" evidence="6">
    <location>
        <begin position="51"/>
        <end position="73"/>
    </location>
</feature>
<keyword evidence="4 6" id="KW-1133">Transmembrane helix</keyword>
<dbReference type="Proteomes" id="UP001233999">
    <property type="component" value="Unassembled WGS sequence"/>
</dbReference>
<evidence type="ECO:0000256" key="6">
    <source>
        <dbReference type="RuleBase" id="RU361218"/>
    </source>
</evidence>
<dbReference type="AlphaFoldDB" id="A0AAD8E9Z3"/>
<name>A0AAD8E9Z3_DIPPU</name>
<reference evidence="7" key="2">
    <citation type="submission" date="2023-05" db="EMBL/GenBank/DDBJ databases">
        <authorList>
            <person name="Fouks B."/>
        </authorList>
    </citation>
    <scope>NUCLEOTIDE SEQUENCE</scope>
    <source>
        <strain evidence="7">Stay&amp;Tobe</strain>
        <tissue evidence="7">Testes</tissue>
    </source>
</reference>
<dbReference type="EMBL" id="JASPKZ010007790">
    <property type="protein sequence ID" value="KAJ9582598.1"/>
    <property type="molecule type" value="Genomic_DNA"/>
</dbReference>
<dbReference type="PROSITE" id="PS00421">
    <property type="entry name" value="TM4_1"/>
    <property type="match status" value="1"/>
</dbReference>
<dbReference type="SUPFAM" id="SSF48652">
    <property type="entry name" value="Tetraspanin"/>
    <property type="match status" value="1"/>
</dbReference>
<dbReference type="PIRSF" id="PIRSF002419">
    <property type="entry name" value="Tetraspanin"/>
    <property type="match status" value="1"/>
</dbReference>
<evidence type="ECO:0000256" key="5">
    <source>
        <dbReference type="ARBA" id="ARBA00023136"/>
    </source>
</evidence>
<dbReference type="Gene3D" id="1.10.1450.10">
    <property type="entry name" value="Tetraspanin"/>
    <property type="match status" value="1"/>
</dbReference>
<protein>
    <recommendedName>
        <fullName evidence="6">Tetraspanin</fullName>
    </recommendedName>
</protein>
<dbReference type="GO" id="GO:0005886">
    <property type="term" value="C:plasma membrane"/>
    <property type="evidence" value="ECO:0007669"/>
    <property type="project" value="TreeGrafter"/>
</dbReference>
<evidence type="ECO:0000256" key="3">
    <source>
        <dbReference type="ARBA" id="ARBA00022692"/>
    </source>
</evidence>